<dbReference type="GO" id="GO:0006298">
    <property type="term" value="P:mismatch repair"/>
    <property type="evidence" value="ECO:0007669"/>
    <property type="project" value="TreeGrafter"/>
</dbReference>
<keyword evidence="6" id="KW-0411">Iron-sulfur</keyword>
<dbReference type="GO" id="GO:0051536">
    <property type="term" value="F:iron-sulfur cluster binding"/>
    <property type="evidence" value="ECO:0007669"/>
    <property type="project" value="UniProtKB-KW"/>
</dbReference>
<dbReference type="GO" id="GO:0005634">
    <property type="term" value="C:nucleus"/>
    <property type="evidence" value="ECO:0007669"/>
    <property type="project" value="TreeGrafter"/>
</dbReference>
<keyword evidence="10" id="KW-1185">Reference proteome</keyword>
<dbReference type="PANTHER" id="PTHR42944:SF1">
    <property type="entry name" value="ADENINE DNA GLYCOSYLASE"/>
    <property type="match status" value="1"/>
</dbReference>
<dbReference type="EMBL" id="OZ034819">
    <property type="protein sequence ID" value="CAL1392968.1"/>
    <property type="molecule type" value="Genomic_DNA"/>
</dbReference>
<name>A0AAV2F4S0_9ROSI</name>
<dbReference type="PANTHER" id="PTHR42944">
    <property type="entry name" value="ADENINE DNA GLYCOSYLASE"/>
    <property type="match status" value="1"/>
</dbReference>
<comment type="cofactor">
    <cofactor evidence="1">
        <name>[4Fe-4S] cluster</name>
        <dbReference type="ChEBI" id="CHEBI:49883"/>
    </cofactor>
</comment>
<evidence type="ECO:0000256" key="1">
    <source>
        <dbReference type="ARBA" id="ARBA00001966"/>
    </source>
</evidence>
<protein>
    <submittedName>
        <fullName evidence="9">Uncharacterized protein</fullName>
    </submittedName>
</protein>
<evidence type="ECO:0000256" key="4">
    <source>
        <dbReference type="ARBA" id="ARBA00022801"/>
    </source>
</evidence>
<dbReference type="InterPro" id="IPR044298">
    <property type="entry name" value="MIG/MutY"/>
</dbReference>
<reference evidence="9 10" key="1">
    <citation type="submission" date="2024-04" db="EMBL/GenBank/DDBJ databases">
        <authorList>
            <person name="Fracassetti M."/>
        </authorList>
    </citation>
    <scope>NUCLEOTIDE SEQUENCE [LARGE SCALE GENOMIC DNA]</scope>
</reference>
<evidence type="ECO:0000256" key="7">
    <source>
        <dbReference type="ARBA" id="ARBA00023204"/>
    </source>
</evidence>
<keyword evidence="8" id="KW-0326">Glycosidase</keyword>
<dbReference type="Proteomes" id="UP001497516">
    <property type="component" value="Chromosome 6"/>
</dbReference>
<keyword evidence="3" id="KW-0227">DNA damage</keyword>
<organism evidence="9 10">
    <name type="scientific">Linum trigynum</name>
    <dbReference type="NCBI Taxonomy" id="586398"/>
    <lineage>
        <taxon>Eukaryota</taxon>
        <taxon>Viridiplantae</taxon>
        <taxon>Streptophyta</taxon>
        <taxon>Embryophyta</taxon>
        <taxon>Tracheophyta</taxon>
        <taxon>Spermatophyta</taxon>
        <taxon>Magnoliopsida</taxon>
        <taxon>eudicotyledons</taxon>
        <taxon>Gunneridae</taxon>
        <taxon>Pentapetalae</taxon>
        <taxon>rosids</taxon>
        <taxon>fabids</taxon>
        <taxon>Malpighiales</taxon>
        <taxon>Linaceae</taxon>
        <taxon>Linum</taxon>
    </lineage>
</organism>
<dbReference type="GO" id="GO:0006284">
    <property type="term" value="P:base-excision repair"/>
    <property type="evidence" value="ECO:0007669"/>
    <property type="project" value="InterPro"/>
</dbReference>
<gene>
    <name evidence="9" type="ORF">LTRI10_LOCUS33579</name>
</gene>
<dbReference type="GO" id="GO:0034039">
    <property type="term" value="F:8-oxo-7,8-dihydroguanine DNA N-glycosylase activity"/>
    <property type="evidence" value="ECO:0007669"/>
    <property type="project" value="TreeGrafter"/>
</dbReference>
<dbReference type="GO" id="GO:0000701">
    <property type="term" value="F:purine-specific mismatch base pair DNA N-glycosylase activity"/>
    <property type="evidence" value="ECO:0007669"/>
    <property type="project" value="TreeGrafter"/>
</dbReference>
<dbReference type="AlphaFoldDB" id="A0AAV2F4S0"/>
<dbReference type="GO" id="GO:0032357">
    <property type="term" value="F:oxidized purine DNA binding"/>
    <property type="evidence" value="ECO:0007669"/>
    <property type="project" value="TreeGrafter"/>
</dbReference>
<sequence length="112" mass="12972">MDPFLKKSFGLDPKRSYKVIEREDVGKFVHIFNHIRLKVYVGLLVIQLRGEISDILPEEKKEVPWKCVEGKALASLDLTPGVKKVYLMVQKLKQSKIARNSPSERKLKKPRK</sequence>
<accession>A0AAV2F4S0</accession>
<proteinExistence type="predicted"/>
<keyword evidence="2" id="KW-0479">Metal-binding</keyword>
<evidence type="ECO:0000256" key="5">
    <source>
        <dbReference type="ARBA" id="ARBA00023004"/>
    </source>
</evidence>
<keyword evidence="7" id="KW-0234">DNA repair</keyword>
<dbReference type="GO" id="GO:0046872">
    <property type="term" value="F:metal ion binding"/>
    <property type="evidence" value="ECO:0007669"/>
    <property type="project" value="UniProtKB-KW"/>
</dbReference>
<keyword evidence="4" id="KW-0378">Hydrolase</keyword>
<keyword evidence="5" id="KW-0408">Iron</keyword>
<evidence type="ECO:0000313" key="9">
    <source>
        <dbReference type="EMBL" id="CAL1392968.1"/>
    </source>
</evidence>
<evidence type="ECO:0000256" key="8">
    <source>
        <dbReference type="ARBA" id="ARBA00023295"/>
    </source>
</evidence>
<dbReference type="Gene3D" id="3.90.79.10">
    <property type="entry name" value="Nucleoside Triphosphate Pyrophosphohydrolase"/>
    <property type="match status" value="1"/>
</dbReference>
<evidence type="ECO:0000256" key="2">
    <source>
        <dbReference type="ARBA" id="ARBA00022723"/>
    </source>
</evidence>
<dbReference type="GO" id="GO:0035485">
    <property type="term" value="F:adenine/guanine mispair binding"/>
    <property type="evidence" value="ECO:0007669"/>
    <property type="project" value="TreeGrafter"/>
</dbReference>
<evidence type="ECO:0000313" key="10">
    <source>
        <dbReference type="Proteomes" id="UP001497516"/>
    </source>
</evidence>
<evidence type="ECO:0000256" key="3">
    <source>
        <dbReference type="ARBA" id="ARBA00022763"/>
    </source>
</evidence>
<evidence type="ECO:0000256" key="6">
    <source>
        <dbReference type="ARBA" id="ARBA00023014"/>
    </source>
</evidence>